<dbReference type="InParanoid" id="B7FQQ5"/>
<dbReference type="eggNOG" id="ENOG502STMC">
    <property type="taxonomic scope" value="Eukaryota"/>
</dbReference>
<keyword evidence="4" id="KW-1185">Reference proteome</keyword>
<feature type="transmembrane region" description="Helical" evidence="2">
    <location>
        <begin position="97"/>
        <end position="116"/>
    </location>
</feature>
<dbReference type="EMBL" id="CM000605">
    <property type="protein sequence ID" value="EEC51373.1"/>
    <property type="molecule type" value="Genomic_DNA"/>
</dbReference>
<accession>B7FQQ5</accession>
<proteinExistence type="predicted"/>
<evidence type="ECO:0000313" key="4">
    <source>
        <dbReference type="Proteomes" id="UP000000759"/>
    </source>
</evidence>
<evidence type="ECO:0000313" key="3">
    <source>
        <dbReference type="EMBL" id="EEC51373.1"/>
    </source>
</evidence>
<reference evidence="3 4" key="1">
    <citation type="journal article" date="2008" name="Nature">
        <title>The Phaeodactylum genome reveals the evolutionary history of diatom genomes.</title>
        <authorList>
            <person name="Bowler C."/>
            <person name="Allen A.E."/>
            <person name="Badger J.H."/>
            <person name="Grimwood J."/>
            <person name="Jabbari K."/>
            <person name="Kuo A."/>
            <person name="Maheswari U."/>
            <person name="Martens C."/>
            <person name="Maumus F."/>
            <person name="Otillar R.P."/>
            <person name="Rayko E."/>
            <person name="Salamov A."/>
            <person name="Vandepoele K."/>
            <person name="Beszteri B."/>
            <person name="Gruber A."/>
            <person name="Heijde M."/>
            <person name="Katinka M."/>
            <person name="Mock T."/>
            <person name="Valentin K."/>
            <person name="Verret F."/>
            <person name="Berges J.A."/>
            <person name="Brownlee C."/>
            <person name="Cadoret J.P."/>
            <person name="Chiovitti A."/>
            <person name="Choi C.J."/>
            <person name="Coesel S."/>
            <person name="De Martino A."/>
            <person name="Detter J.C."/>
            <person name="Durkin C."/>
            <person name="Falciatore A."/>
            <person name="Fournet J."/>
            <person name="Haruta M."/>
            <person name="Huysman M.J."/>
            <person name="Jenkins B.D."/>
            <person name="Jiroutova K."/>
            <person name="Jorgensen R.E."/>
            <person name="Joubert Y."/>
            <person name="Kaplan A."/>
            <person name="Kroger N."/>
            <person name="Kroth P.G."/>
            <person name="La Roche J."/>
            <person name="Lindquist E."/>
            <person name="Lommer M."/>
            <person name="Martin-Jezequel V."/>
            <person name="Lopez P.J."/>
            <person name="Lucas S."/>
            <person name="Mangogna M."/>
            <person name="McGinnis K."/>
            <person name="Medlin L.K."/>
            <person name="Montsant A."/>
            <person name="Oudot-Le Secq M.P."/>
            <person name="Napoli C."/>
            <person name="Obornik M."/>
            <person name="Parker M.S."/>
            <person name="Petit J.L."/>
            <person name="Porcel B.M."/>
            <person name="Poulsen N."/>
            <person name="Robison M."/>
            <person name="Rychlewski L."/>
            <person name="Rynearson T.A."/>
            <person name="Schmutz J."/>
            <person name="Shapiro H."/>
            <person name="Siaut M."/>
            <person name="Stanley M."/>
            <person name="Sussman M.R."/>
            <person name="Taylor A.R."/>
            <person name="Vardi A."/>
            <person name="von Dassow P."/>
            <person name="Vyverman W."/>
            <person name="Willis A."/>
            <person name="Wyrwicz L.S."/>
            <person name="Rokhsar D.S."/>
            <person name="Weissenbach J."/>
            <person name="Armbrust E.V."/>
            <person name="Green B.R."/>
            <person name="Van de Peer Y."/>
            <person name="Grigoriev I.V."/>
        </authorList>
    </citation>
    <scope>NUCLEOTIDE SEQUENCE [LARGE SCALE GENOMIC DNA]</scope>
    <source>
        <strain evidence="3 4">CCAP 1055/1</strain>
    </source>
</reference>
<sequence>MEDVEQACGTSSKESSRRRSILPEETLLKSQREDDRHQFSSKVELPLSPRSRGLPVSLANSKETHEPRLVHPAVHDSSLTLVSYCRFLNKVPLQFRFGFNGILSNVCFMIAYNYAVAQFSHQYASSTIYSVVYFVFIPLGHALVSLLVFGWPERYIASLMSNFPIGLTALGLGGALTAYLDRIEFNENIAGWIRDYSTFSTMPARSRVDDQGEFYSSLVVLFVTGVWTYVLSVYINSPPEKSEKKEL</sequence>
<reference evidence="4" key="2">
    <citation type="submission" date="2008-08" db="EMBL/GenBank/DDBJ databases">
        <authorList>
            <consortium name="Diatom Consortium"/>
            <person name="Grigoriev I."/>
            <person name="Grimwood J."/>
            <person name="Kuo A."/>
            <person name="Otillar R.P."/>
            <person name="Salamov A."/>
            <person name="Detter J.C."/>
            <person name="Lindquist E."/>
            <person name="Shapiro H."/>
            <person name="Lucas S."/>
            <person name="Glavina del Rio T."/>
            <person name="Pitluck S."/>
            <person name="Rokhsar D."/>
            <person name="Bowler C."/>
        </authorList>
    </citation>
    <scope>GENOME REANNOTATION</scope>
    <source>
        <strain evidence="4">CCAP 1055/1</strain>
    </source>
</reference>
<dbReference type="OrthoDB" id="41443at2759"/>
<gene>
    <name evidence="3" type="ORF">PHATRDRAFT_43126</name>
</gene>
<feature type="region of interest" description="Disordered" evidence="1">
    <location>
        <begin position="1"/>
        <end position="42"/>
    </location>
</feature>
<organism evidence="3 4">
    <name type="scientific">Phaeodactylum tricornutum (strain CCAP 1055/1)</name>
    <dbReference type="NCBI Taxonomy" id="556484"/>
    <lineage>
        <taxon>Eukaryota</taxon>
        <taxon>Sar</taxon>
        <taxon>Stramenopiles</taxon>
        <taxon>Ochrophyta</taxon>
        <taxon>Bacillariophyta</taxon>
        <taxon>Bacillariophyceae</taxon>
        <taxon>Bacillariophycidae</taxon>
        <taxon>Naviculales</taxon>
        <taxon>Phaeodactylaceae</taxon>
        <taxon>Phaeodactylum</taxon>
    </lineage>
</organism>
<evidence type="ECO:0000256" key="2">
    <source>
        <dbReference type="SAM" id="Phobius"/>
    </source>
</evidence>
<feature type="transmembrane region" description="Helical" evidence="2">
    <location>
        <begin position="163"/>
        <end position="180"/>
    </location>
</feature>
<dbReference type="RefSeq" id="XP_002176910.1">
    <property type="nucleotide sequence ID" value="XM_002176874.1"/>
</dbReference>
<dbReference type="Proteomes" id="UP000000759">
    <property type="component" value="Chromosome 1"/>
</dbReference>
<name>B7FQQ5_PHATC</name>
<dbReference type="HOGENOM" id="CLU_1191897_0_0_1"/>
<evidence type="ECO:0000256" key="1">
    <source>
        <dbReference type="SAM" id="MobiDB-lite"/>
    </source>
</evidence>
<dbReference type="KEGG" id="pti:PHATRDRAFT_43126"/>
<keyword evidence="2" id="KW-0812">Transmembrane</keyword>
<feature type="compositionally biased region" description="Basic and acidic residues" evidence="1">
    <location>
        <begin position="26"/>
        <end position="38"/>
    </location>
</feature>
<keyword evidence="2" id="KW-1133">Transmembrane helix</keyword>
<dbReference type="GeneID" id="7196895"/>
<dbReference type="AlphaFoldDB" id="B7FQQ5"/>
<feature type="transmembrane region" description="Helical" evidence="2">
    <location>
        <begin position="214"/>
        <end position="235"/>
    </location>
</feature>
<dbReference type="PaxDb" id="2850-Phatr43126"/>
<feature type="transmembrane region" description="Helical" evidence="2">
    <location>
        <begin position="128"/>
        <end position="151"/>
    </location>
</feature>
<evidence type="ECO:0008006" key="5">
    <source>
        <dbReference type="Google" id="ProtNLM"/>
    </source>
</evidence>
<protein>
    <recommendedName>
        <fullName evidence="5">Transmembrane protein</fullName>
    </recommendedName>
</protein>
<keyword evidence="2" id="KW-0472">Membrane</keyword>